<dbReference type="InterPro" id="IPR016163">
    <property type="entry name" value="Ald_DH_C"/>
</dbReference>
<evidence type="ECO:0000313" key="9">
    <source>
        <dbReference type="Proteomes" id="UP001596328"/>
    </source>
</evidence>
<comment type="caution">
    <text evidence="8">The sequence shown here is derived from an EMBL/GenBank/DDBJ whole genome shotgun (WGS) entry which is preliminary data.</text>
</comment>
<evidence type="ECO:0000256" key="2">
    <source>
        <dbReference type="ARBA" id="ARBA00011881"/>
    </source>
</evidence>
<dbReference type="InterPro" id="IPR029510">
    <property type="entry name" value="Ald_DH_CS_GLU"/>
</dbReference>
<dbReference type="Gene3D" id="3.40.605.10">
    <property type="entry name" value="Aldehyde Dehydrogenase, Chain A, domain 1"/>
    <property type="match status" value="1"/>
</dbReference>
<dbReference type="SUPFAM" id="SSF53720">
    <property type="entry name" value="ALDH-like"/>
    <property type="match status" value="1"/>
</dbReference>
<dbReference type="AlphaFoldDB" id="A0ABD5S1U4"/>
<feature type="domain" description="Aldehyde dehydrogenase" evidence="7">
    <location>
        <begin position="19"/>
        <end position="484"/>
    </location>
</feature>
<feature type="active site" evidence="5">
    <location>
        <position position="256"/>
    </location>
</feature>
<accession>A0ABD5S1U4</accession>
<dbReference type="GO" id="GO:0016491">
    <property type="term" value="F:oxidoreductase activity"/>
    <property type="evidence" value="ECO:0007669"/>
    <property type="project" value="UniProtKB-KW"/>
</dbReference>
<dbReference type="Gene3D" id="3.40.309.10">
    <property type="entry name" value="Aldehyde Dehydrogenase, Chain A, domain 2"/>
    <property type="match status" value="1"/>
</dbReference>
<dbReference type="InterPro" id="IPR016161">
    <property type="entry name" value="Ald_DH/histidinol_DH"/>
</dbReference>
<dbReference type="InterPro" id="IPR015590">
    <property type="entry name" value="Aldehyde_DH_dom"/>
</dbReference>
<keyword evidence="4" id="KW-0520">NAD</keyword>
<dbReference type="Proteomes" id="UP001596328">
    <property type="component" value="Unassembled WGS sequence"/>
</dbReference>
<keyword evidence="3 6" id="KW-0560">Oxidoreductase</keyword>
<evidence type="ECO:0000256" key="3">
    <source>
        <dbReference type="ARBA" id="ARBA00023002"/>
    </source>
</evidence>
<protein>
    <submittedName>
        <fullName evidence="8">Aldehyde dehydrogenase family protein</fullName>
    </submittedName>
</protein>
<evidence type="ECO:0000259" key="7">
    <source>
        <dbReference type="Pfam" id="PF00171"/>
    </source>
</evidence>
<dbReference type="InterPro" id="IPR016162">
    <property type="entry name" value="Ald_DH_N"/>
</dbReference>
<dbReference type="PANTHER" id="PTHR42986">
    <property type="entry name" value="BENZALDEHYDE DEHYDROGENASE YFMT"/>
    <property type="match status" value="1"/>
</dbReference>
<gene>
    <name evidence="8" type="ORF">ACFQE1_10970</name>
</gene>
<name>A0ABD5S1U4_9EURY</name>
<evidence type="ECO:0000256" key="5">
    <source>
        <dbReference type="PROSITE-ProRule" id="PRU10007"/>
    </source>
</evidence>
<dbReference type="FunFam" id="3.40.605.10:FF:000007">
    <property type="entry name" value="NAD/NADP-dependent betaine aldehyde dehydrogenase"/>
    <property type="match status" value="1"/>
</dbReference>
<dbReference type="EMBL" id="JBHSWU010000309">
    <property type="protein sequence ID" value="MFC6724882.1"/>
    <property type="molecule type" value="Genomic_DNA"/>
</dbReference>
<keyword evidence="9" id="KW-1185">Reference proteome</keyword>
<dbReference type="Pfam" id="PF00171">
    <property type="entry name" value="Aldedh"/>
    <property type="match status" value="1"/>
</dbReference>
<proteinExistence type="inferred from homology"/>
<comment type="subunit">
    <text evidence="2">Homotetramer.</text>
</comment>
<evidence type="ECO:0000256" key="6">
    <source>
        <dbReference type="RuleBase" id="RU003345"/>
    </source>
</evidence>
<reference evidence="8 9" key="1">
    <citation type="journal article" date="2019" name="Int. J. Syst. Evol. Microbiol.">
        <title>The Global Catalogue of Microorganisms (GCM) 10K type strain sequencing project: providing services to taxonomists for standard genome sequencing and annotation.</title>
        <authorList>
            <consortium name="The Broad Institute Genomics Platform"/>
            <consortium name="The Broad Institute Genome Sequencing Center for Infectious Disease"/>
            <person name="Wu L."/>
            <person name="Ma J."/>
        </authorList>
    </citation>
    <scope>NUCLEOTIDE SEQUENCE [LARGE SCALE GENOMIC DNA]</scope>
    <source>
        <strain evidence="8 9">NBRC 111368</strain>
    </source>
</reference>
<evidence type="ECO:0000256" key="1">
    <source>
        <dbReference type="ARBA" id="ARBA00009986"/>
    </source>
</evidence>
<evidence type="ECO:0000313" key="8">
    <source>
        <dbReference type="EMBL" id="MFC6724882.1"/>
    </source>
</evidence>
<sequence length="495" mass="52292">MQSTVSEFDWSRQYIDGEWVTATGGDTLPVEDPSTREHLYDVPAATEDDVDAAFEAAAAAQGEWEATSPGERQEVVLDAFTVLGEWFDDAVDLLTAEGGSSVAKATIETENTRSTLREAATFPSRMKGEHADSNVPGKENIVERKPEGIVSVITPWNFPLVLTMRAVAPAIAMGNSVVLKPASDTPVTGGLLVGKLFEESGLPEGVLNVVPGRGSDVGDANAGHPAADVVAFTGSTEIGREVAATAGRNLASPAMELGGNNAHIVAGDANVDDAVEAGAFGSFIHSGQICISINRHVVVDEVYDEYVEKLAGFARNVPTGSVHDPETIVGPIVNESQRDAILDYVEGTVDAGATLEAGGEVHELDGVEDSLVVEPTVLSDVTNEMPTACNEHFGPVAPVIRASDVDEAVEIANDTEYGLSGSVYAGDTGRGREIAKRVETGMIHVNDQPINEEPHMPFGGVGASGIGQYNADEVLHEFTRAKWVSVQHEKRDYGF</sequence>
<comment type="similarity">
    <text evidence="1 6">Belongs to the aldehyde dehydrogenase family.</text>
</comment>
<evidence type="ECO:0000256" key="4">
    <source>
        <dbReference type="ARBA" id="ARBA00023027"/>
    </source>
</evidence>
<dbReference type="PROSITE" id="PS00687">
    <property type="entry name" value="ALDEHYDE_DEHYDR_GLU"/>
    <property type="match status" value="1"/>
</dbReference>
<dbReference type="PANTHER" id="PTHR42986:SF1">
    <property type="entry name" value="BENZALDEHYDE DEHYDROGENASE YFMT"/>
    <property type="match status" value="1"/>
</dbReference>
<organism evidence="8 9">
    <name type="scientific">Halobium palmae</name>
    <dbReference type="NCBI Taxonomy" id="1776492"/>
    <lineage>
        <taxon>Archaea</taxon>
        <taxon>Methanobacteriati</taxon>
        <taxon>Methanobacteriota</taxon>
        <taxon>Stenosarchaea group</taxon>
        <taxon>Halobacteria</taxon>
        <taxon>Halobacteriales</taxon>
        <taxon>Haloferacaceae</taxon>
        <taxon>Halobium</taxon>
    </lineage>
</organism>